<feature type="transmembrane region" description="Helical" evidence="2">
    <location>
        <begin position="54"/>
        <end position="77"/>
    </location>
</feature>
<feature type="compositionally biased region" description="Basic and acidic residues" evidence="1">
    <location>
        <begin position="377"/>
        <end position="392"/>
    </location>
</feature>
<proteinExistence type="predicted"/>
<dbReference type="PANTHER" id="PTHR38848">
    <property type="entry name" value="G-PROTEIN COUPLED RECEPTORS FAMILY 3 PROFILE DOMAIN-CONTAINING PROTEIN"/>
    <property type="match status" value="1"/>
</dbReference>
<evidence type="ECO:0008006" key="5">
    <source>
        <dbReference type="Google" id="ProtNLM"/>
    </source>
</evidence>
<feature type="transmembrane region" description="Helical" evidence="2">
    <location>
        <begin position="12"/>
        <end position="33"/>
    </location>
</feature>
<feature type="region of interest" description="Disordered" evidence="1">
    <location>
        <begin position="293"/>
        <end position="314"/>
    </location>
</feature>
<feature type="compositionally biased region" description="Low complexity" evidence="1">
    <location>
        <begin position="302"/>
        <end position="314"/>
    </location>
</feature>
<feature type="transmembrane region" description="Helical" evidence="2">
    <location>
        <begin position="233"/>
        <end position="255"/>
    </location>
</feature>
<evidence type="ECO:0000256" key="1">
    <source>
        <dbReference type="SAM" id="MobiDB-lite"/>
    </source>
</evidence>
<organism evidence="3 4">
    <name type="scientific">Ceratobasidium theobromae</name>
    <dbReference type="NCBI Taxonomy" id="1582974"/>
    <lineage>
        <taxon>Eukaryota</taxon>
        <taxon>Fungi</taxon>
        <taxon>Dikarya</taxon>
        <taxon>Basidiomycota</taxon>
        <taxon>Agaricomycotina</taxon>
        <taxon>Agaricomycetes</taxon>
        <taxon>Cantharellales</taxon>
        <taxon>Ceratobasidiaceae</taxon>
        <taxon>Ceratobasidium</taxon>
    </lineage>
</organism>
<gene>
    <name evidence="3" type="ORF">CTheo_8257</name>
</gene>
<keyword evidence="2" id="KW-1133">Transmembrane helix</keyword>
<dbReference type="Proteomes" id="UP000383932">
    <property type="component" value="Unassembled WGS sequence"/>
</dbReference>
<evidence type="ECO:0000313" key="4">
    <source>
        <dbReference type="Proteomes" id="UP000383932"/>
    </source>
</evidence>
<feature type="transmembrane region" description="Helical" evidence="2">
    <location>
        <begin position="89"/>
        <end position="115"/>
    </location>
</feature>
<name>A0A5N5Q9X0_9AGAM</name>
<reference evidence="3 4" key="1">
    <citation type="journal article" date="2019" name="Fungal Biol. Biotechnol.">
        <title>Draft genome sequence of fastidious pathogen Ceratobasidium theobromae, which causes vascular-streak dieback in Theobroma cacao.</title>
        <authorList>
            <person name="Ali S.S."/>
            <person name="Asman A."/>
            <person name="Shao J."/>
            <person name="Firmansyah A.P."/>
            <person name="Susilo A.W."/>
            <person name="Rosmana A."/>
            <person name="McMahon P."/>
            <person name="Junaid M."/>
            <person name="Guest D."/>
            <person name="Kheng T.Y."/>
            <person name="Meinhardt L.W."/>
            <person name="Bailey B.A."/>
        </authorList>
    </citation>
    <scope>NUCLEOTIDE SEQUENCE [LARGE SCALE GENOMIC DNA]</scope>
    <source>
        <strain evidence="3 4">CT2</strain>
    </source>
</reference>
<protein>
    <recommendedName>
        <fullName evidence="5">Transmembrane protein</fullName>
    </recommendedName>
</protein>
<dbReference type="EMBL" id="SSOP01000495">
    <property type="protein sequence ID" value="KAB5588303.1"/>
    <property type="molecule type" value="Genomic_DNA"/>
</dbReference>
<accession>A0A5N5Q9X0</accession>
<feature type="transmembrane region" description="Helical" evidence="2">
    <location>
        <begin position="127"/>
        <end position="151"/>
    </location>
</feature>
<keyword evidence="4" id="KW-1185">Reference proteome</keyword>
<feature type="transmembrane region" description="Helical" evidence="2">
    <location>
        <begin position="171"/>
        <end position="191"/>
    </location>
</feature>
<dbReference type="AlphaFoldDB" id="A0A5N5Q9X0"/>
<dbReference type="PANTHER" id="PTHR38848:SF3">
    <property type="entry name" value="G-PROTEIN COUPLED RECEPTORS FAMILY 3 PROFILE DOMAIN-CONTAINING PROTEIN"/>
    <property type="match status" value="1"/>
</dbReference>
<evidence type="ECO:0000313" key="3">
    <source>
        <dbReference type="EMBL" id="KAB5588303.1"/>
    </source>
</evidence>
<keyword evidence="2" id="KW-0812">Transmembrane</keyword>
<keyword evidence="2" id="KW-0472">Membrane</keyword>
<evidence type="ECO:0000256" key="2">
    <source>
        <dbReference type="SAM" id="Phobius"/>
    </source>
</evidence>
<dbReference type="OrthoDB" id="3210850at2759"/>
<feature type="transmembrane region" description="Helical" evidence="2">
    <location>
        <begin position="203"/>
        <end position="227"/>
    </location>
</feature>
<feature type="region of interest" description="Disordered" evidence="1">
    <location>
        <begin position="351"/>
        <end position="392"/>
    </location>
</feature>
<comment type="caution">
    <text evidence="3">The sequence shown here is derived from an EMBL/GenBank/DDBJ whole genome shotgun (WGS) entry which is preliminary data.</text>
</comment>
<sequence length="392" mass="42693">MGATLLSEPSEAMLNLAALAFLLGISIVTWCIARATQHLSIFSRKTWFTMPWMRVCVLMVLVVSWLHLCLTGMILYGAPSRHTPKRCSVAIVVCVVLYTATKALVYFCLIERVYAVWGGGKKRQQSVVYCICIVLLLGISGSTVYTTINAIRYLYNGYCVVGISRVSSTLLLIYDVGGNFCMTVMFVIPLARSTIRSPRLKIIATRASIATSIALVTTVINAAVLYTMDGEEMIWICFGSCAADVVVNAVVLYWAMGADSSKAPQDQSVHFSDIPRSNVVRVRAQNTDILGVDAAQKGSAGSQSTESTYPSSSQNGELFSLVITETSSESIATFKKPEPIVQSPRRVAQFSQEVRVDHSAVLATTDKYSGHGNESSDSIHESNQEAKRDHGV</sequence>